<dbReference type="Proteomes" id="UP000613266">
    <property type="component" value="Unassembled WGS sequence"/>
</dbReference>
<evidence type="ECO:0000313" key="2">
    <source>
        <dbReference type="EMBL" id="MBH9577009.1"/>
    </source>
</evidence>
<dbReference type="SUPFAM" id="SSF47090">
    <property type="entry name" value="PGBD-like"/>
    <property type="match status" value="1"/>
</dbReference>
<dbReference type="Gene3D" id="1.10.101.10">
    <property type="entry name" value="PGBD-like superfamily/PGBD"/>
    <property type="match status" value="1"/>
</dbReference>
<dbReference type="RefSeq" id="WP_198110735.1">
    <property type="nucleotide sequence ID" value="NZ_JAEDAK010000005.1"/>
</dbReference>
<comment type="caution">
    <text evidence="2">The sequence shown here is derived from an EMBL/GenBank/DDBJ whole genome shotgun (WGS) entry which is preliminary data.</text>
</comment>
<name>A0A931NHF0_9BURK</name>
<proteinExistence type="predicted"/>
<evidence type="ECO:0000259" key="1">
    <source>
        <dbReference type="Pfam" id="PF01471"/>
    </source>
</evidence>
<protein>
    <submittedName>
        <fullName evidence="2">Peptidoglycan-binding protein</fullName>
    </submittedName>
</protein>
<accession>A0A931NHF0</accession>
<dbReference type="InterPro" id="IPR036366">
    <property type="entry name" value="PGBDSf"/>
</dbReference>
<dbReference type="InterPro" id="IPR036365">
    <property type="entry name" value="PGBD-like_sf"/>
</dbReference>
<reference evidence="2" key="1">
    <citation type="submission" date="2020-12" db="EMBL/GenBank/DDBJ databases">
        <title>The genome sequence of Inhella sp. 1Y17.</title>
        <authorList>
            <person name="Liu Y."/>
        </authorList>
    </citation>
    <scope>NUCLEOTIDE SEQUENCE</scope>
    <source>
        <strain evidence="2">1Y17</strain>
    </source>
</reference>
<evidence type="ECO:0000313" key="3">
    <source>
        <dbReference type="Proteomes" id="UP000613266"/>
    </source>
</evidence>
<dbReference type="InterPro" id="IPR022118">
    <property type="entry name" value="Peptidase_C70_AvrRpt2"/>
</dbReference>
<dbReference type="InterPro" id="IPR002477">
    <property type="entry name" value="Peptidoglycan-bd-like"/>
</dbReference>
<dbReference type="EMBL" id="JAEDAK010000005">
    <property type="protein sequence ID" value="MBH9577009.1"/>
    <property type="molecule type" value="Genomic_DNA"/>
</dbReference>
<keyword evidence="3" id="KW-1185">Reference proteome</keyword>
<organism evidence="2 3">
    <name type="scientific">Inhella proteolytica</name>
    <dbReference type="NCBI Taxonomy" id="2795029"/>
    <lineage>
        <taxon>Bacteria</taxon>
        <taxon>Pseudomonadati</taxon>
        <taxon>Pseudomonadota</taxon>
        <taxon>Betaproteobacteria</taxon>
        <taxon>Burkholderiales</taxon>
        <taxon>Sphaerotilaceae</taxon>
        <taxon>Inhella</taxon>
    </lineage>
</organism>
<gene>
    <name evidence="2" type="ORF">I7X39_08835</name>
</gene>
<dbReference type="Pfam" id="PF12385">
    <property type="entry name" value="Peptidase_C70"/>
    <property type="match status" value="1"/>
</dbReference>
<sequence>MPTLLRQGSRGFDVVVLQVQLNAKGAQPRLKVDGDFGPRTQAAVLAFQRQNRLSADGVAGPITQAALAQGLNIASANHNLTHIPQPTPSTCWAASTAMLTRSTVPAVIARTPRDMVSADGGLNNGSATDLGAPLGARFAAAHGLRCNPPMSWSVGALVNTLKRTPLIFSMLWRAQDYAAGRGSPGHWVAVSAMVSDNQPTGEGTHLLVLDPWPPHRGKISWVEYQAWVMDVPTRTYRVFER</sequence>
<dbReference type="Pfam" id="PF01471">
    <property type="entry name" value="PG_binding_1"/>
    <property type="match status" value="1"/>
</dbReference>
<feature type="domain" description="Peptidoglycan binding-like" evidence="1">
    <location>
        <begin position="13"/>
        <end position="67"/>
    </location>
</feature>
<dbReference type="AlphaFoldDB" id="A0A931NHF0"/>